<feature type="region of interest" description="Disordered" evidence="1">
    <location>
        <begin position="431"/>
        <end position="475"/>
    </location>
</feature>
<dbReference type="VEuPathDB" id="CryptoDB:Cvel_20157"/>
<evidence type="ECO:0000256" key="1">
    <source>
        <dbReference type="SAM" id="MobiDB-lite"/>
    </source>
</evidence>
<dbReference type="EMBL" id="CDMZ01000872">
    <property type="protein sequence ID" value="CEM23063.1"/>
    <property type="molecule type" value="Genomic_DNA"/>
</dbReference>
<name>A0A0G4G3W0_9ALVE</name>
<feature type="compositionally biased region" description="Polar residues" evidence="1">
    <location>
        <begin position="431"/>
        <end position="440"/>
    </location>
</feature>
<proteinExistence type="predicted"/>
<feature type="compositionally biased region" description="Polar residues" evidence="1">
    <location>
        <begin position="306"/>
        <end position="327"/>
    </location>
</feature>
<feature type="compositionally biased region" description="Low complexity" evidence="1">
    <location>
        <begin position="328"/>
        <end position="343"/>
    </location>
</feature>
<protein>
    <recommendedName>
        <fullName evidence="3">Ubiquitin-like domain-containing protein</fullName>
    </recommendedName>
</protein>
<gene>
    <name evidence="2" type="ORF">Cvel_20157</name>
</gene>
<evidence type="ECO:0008006" key="3">
    <source>
        <dbReference type="Google" id="ProtNLM"/>
    </source>
</evidence>
<evidence type="ECO:0000313" key="2">
    <source>
        <dbReference type="EMBL" id="CEM23063.1"/>
    </source>
</evidence>
<organism evidence="2">
    <name type="scientific">Chromera velia CCMP2878</name>
    <dbReference type="NCBI Taxonomy" id="1169474"/>
    <lineage>
        <taxon>Eukaryota</taxon>
        <taxon>Sar</taxon>
        <taxon>Alveolata</taxon>
        <taxon>Colpodellida</taxon>
        <taxon>Chromeraceae</taxon>
        <taxon>Chromera</taxon>
    </lineage>
</organism>
<feature type="region of interest" description="Disordered" evidence="1">
    <location>
        <begin position="225"/>
        <end position="252"/>
    </location>
</feature>
<accession>A0A0G4G3W0</accession>
<sequence>MPQGATLHPNKLQFWSSGFFATEQLLRKWDAAASLDWKWLVECMLNTPVYYHLPQGTISLDDDEDVEAEKTRVQNVGHSYAMIRDTVALLITKSMEDDEDDWLLLPTPYGRIHDLMEKNSEFYRDFLRAIEHGKPRLIKKRRNDPSEVELQRKAALRSAFHRIWGFQFPLPPILIANGQEVAEFITKRAEKADRGYNPSRGFHRSNGYFKPHPYSYADRMLPQNQQGRNRPRLLPAGSGSGEGLDGRRGPRVREFGGVEPETWQADFGGDRFVERPNREFHIDPAPETSSSNVPLFNGHTALADPASSTRTHTQEASGSPRMNENGNATASAAPSRAPPALAVPVEDSQDVLVKIYDPKGQRKTYKVKSGRISSKAFSKVAKVYADNLRLDPGDISFRAGTRNGEEVDLMNFGGTLDRELILHAVVVNNRSFGGQPSPAGTTEADDAMVDSATGPEGGSASSSQQQQPMLAAGGF</sequence>
<reference evidence="2" key="1">
    <citation type="submission" date="2014-11" db="EMBL/GenBank/DDBJ databases">
        <authorList>
            <person name="Otto D Thomas"/>
            <person name="Naeem Raeece"/>
        </authorList>
    </citation>
    <scope>NUCLEOTIDE SEQUENCE</scope>
</reference>
<dbReference type="AlphaFoldDB" id="A0A0G4G3W0"/>
<feature type="region of interest" description="Disordered" evidence="1">
    <location>
        <begin position="281"/>
        <end position="343"/>
    </location>
</feature>